<organism evidence="2 3">
    <name type="scientific">Brachybacterium paraconglomeratum</name>
    <dbReference type="NCBI Taxonomy" id="173362"/>
    <lineage>
        <taxon>Bacteria</taxon>
        <taxon>Bacillati</taxon>
        <taxon>Actinomycetota</taxon>
        <taxon>Actinomycetes</taxon>
        <taxon>Micrococcales</taxon>
        <taxon>Dermabacteraceae</taxon>
        <taxon>Brachybacterium</taxon>
    </lineage>
</organism>
<dbReference type="InterPro" id="IPR050229">
    <property type="entry name" value="GlpE_sulfurtransferase"/>
</dbReference>
<keyword evidence="3" id="KW-1185">Reference proteome</keyword>
<dbReference type="CDD" id="cd00158">
    <property type="entry name" value="RHOD"/>
    <property type="match status" value="1"/>
</dbReference>
<proteinExistence type="predicted"/>
<dbReference type="PROSITE" id="PS50206">
    <property type="entry name" value="RHODANESE_3"/>
    <property type="match status" value="1"/>
</dbReference>
<name>A0A426SG37_9MICO</name>
<dbReference type="SMART" id="SM00450">
    <property type="entry name" value="RHOD"/>
    <property type="match status" value="1"/>
</dbReference>
<dbReference type="InterPro" id="IPR001763">
    <property type="entry name" value="Rhodanese-like_dom"/>
</dbReference>
<accession>A0A426SG37</accession>
<evidence type="ECO:0000313" key="3">
    <source>
        <dbReference type="Proteomes" id="UP000274327"/>
    </source>
</evidence>
<protein>
    <submittedName>
        <fullName evidence="2">Rhodanese-like domain-containing protein</fullName>
    </submittedName>
</protein>
<dbReference type="SUPFAM" id="SSF52821">
    <property type="entry name" value="Rhodanese/Cell cycle control phosphatase"/>
    <property type="match status" value="1"/>
</dbReference>
<dbReference type="GeneID" id="78122666"/>
<reference evidence="2 3" key="1">
    <citation type="submission" date="2018-07" db="EMBL/GenBank/DDBJ databases">
        <title>Brachybacteriurn paraconglorneratum KCTC 9916.</title>
        <authorList>
            <person name="Li Y."/>
        </authorList>
    </citation>
    <scope>NUCLEOTIDE SEQUENCE [LARGE SCALE GENOMIC DNA]</scope>
    <source>
        <strain evidence="2 3">KCTC 9916</strain>
    </source>
</reference>
<dbReference type="AlphaFoldDB" id="A0A426SG37"/>
<sequence length="98" mass="10446">MPEITVAETDVRRVRDQIVDVREDEEVAEGTIPGAIHIPLGQLSARAGELDRERPVITVCRSGRRSAHAAEQLEAAGFDATTMGGGMLAWHAAGLPTS</sequence>
<evidence type="ECO:0000313" key="2">
    <source>
        <dbReference type="EMBL" id="RRR16960.1"/>
    </source>
</evidence>
<dbReference type="Pfam" id="PF00581">
    <property type="entry name" value="Rhodanese"/>
    <property type="match status" value="1"/>
</dbReference>
<feature type="domain" description="Rhodanese" evidence="1">
    <location>
        <begin position="17"/>
        <end position="98"/>
    </location>
</feature>
<dbReference type="InterPro" id="IPR036873">
    <property type="entry name" value="Rhodanese-like_dom_sf"/>
</dbReference>
<dbReference type="Gene3D" id="3.40.250.10">
    <property type="entry name" value="Rhodanese-like domain"/>
    <property type="match status" value="1"/>
</dbReference>
<dbReference type="PANTHER" id="PTHR43031">
    <property type="entry name" value="FAD-DEPENDENT OXIDOREDUCTASE"/>
    <property type="match status" value="1"/>
</dbReference>
<dbReference type="RefSeq" id="WP_094433084.1">
    <property type="nucleotide sequence ID" value="NZ_JBIVQM010000003.1"/>
</dbReference>
<gene>
    <name evidence="2" type="ORF">DS079_16780</name>
</gene>
<evidence type="ECO:0000259" key="1">
    <source>
        <dbReference type="PROSITE" id="PS50206"/>
    </source>
</evidence>
<dbReference type="EMBL" id="QOCI01000023">
    <property type="protein sequence ID" value="RRR16960.1"/>
    <property type="molecule type" value="Genomic_DNA"/>
</dbReference>
<dbReference type="Proteomes" id="UP000274327">
    <property type="component" value="Unassembled WGS sequence"/>
</dbReference>
<dbReference type="PANTHER" id="PTHR43031:SF1">
    <property type="entry name" value="PYRIDINE NUCLEOTIDE-DISULPHIDE OXIDOREDUCTASE"/>
    <property type="match status" value="1"/>
</dbReference>
<comment type="caution">
    <text evidence="2">The sequence shown here is derived from an EMBL/GenBank/DDBJ whole genome shotgun (WGS) entry which is preliminary data.</text>
</comment>